<feature type="region of interest" description="Disordered" evidence="1">
    <location>
        <begin position="66"/>
        <end position="151"/>
    </location>
</feature>
<dbReference type="EMBL" id="GG677256">
    <property type="protein sequence ID" value="EER10694.1"/>
    <property type="molecule type" value="Genomic_DNA"/>
</dbReference>
<sequence length="320" mass="34814">MSRMDMVEDMSQRLAEEAMNQVEDVKIAVDEVRSSVTAVESRTTQKINEGLQRVGRVLKRVVQAQKGLQQRVASAAKEKGTEPEEKERAVETDLTEASDLAEAEDDAGGLADTLPAGPWPPREAPLSDEKDHARSRSVSPIPTTRRATIDGSSTTHFINVRGEVTVTKGPGRGDATAATAAAATTAAVVSAASEDEEPSEIHSTPRAIHPASRDHRAHSAPPRNSRTPPTHGRSDGLLNTRAAREKRQAEIANLVKELQLLEREERDFHRQSRLRAQKLQKGQPEPRTTTAGVGRGRKIHNVAATTGMNSTTRPRHMARV</sequence>
<evidence type="ECO:0000313" key="2">
    <source>
        <dbReference type="EMBL" id="EER10694.1"/>
    </source>
</evidence>
<feature type="region of interest" description="Disordered" evidence="1">
    <location>
        <begin position="188"/>
        <end position="237"/>
    </location>
</feature>
<dbReference type="Proteomes" id="UP000007800">
    <property type="component" value="Unassembled WGS sequence"/>
</dbReference>
<proteinExistence type="predicted"/>
<organism evidence="3">
    <name type="scientific">Perkinsus marinus (strain ATCC 50983 / TXsc)</name>
    <dbReference type="NCBI Taxonomy" id="423536"/>
    <lineage>
        <taxon>Eukaryota</taxon>
        <taxon>Sar</taxon>
        <taxon>Alveolata</taxon>
        <taxon>Perkinsozoa</taxon>
        <taxon>Perkinsea</taxon>
        <taxon>Perkinsida</taxon>
        <taxon>Perkinsidae</taxon>
        <taxon>Perkinsus</taxon>
    </lineage>
</organism>
<feature type="region of interest" description="Disordered" evidence="1">
    <location>
        <begin position="268"/>
        <end position="293"/>
    </location>
</feature>
<dbReference type="GeneID" id="9039004"/>
<feature type="compositionally biased region" description="Polar residues" evidence="1">
    <location>
        <begin position="136"/>
        <end position="151"/>
    </location>
</feature>
<evidence type="ECO:0000256" key="1">
    <source>
        <dbReference type="SAM" id="MobiDB-lite"/>
    </source>
</evidence>
<protein>
    <submittedName>
        <fullName evidence="2">Uncharacterized protein</fullName>
    </submittedName>
</protein>
<feature type="compositionally biased region" description="Acidic residues" evidence="1">
    <location>
        <begin position="93"/>
        <end position="107"/>
    </location>
</feature>
<reference evidence="2 3" key="1">
    <citation type="submission" date="2008-07" db="EMBL/GenBank/DDBJ databases">
        <authorList>
            <person name="El-Sayed N."/>
            <person name="Caler E."/>
            <person name="Inman J."/>
            <person name="Amedeo P."/>
            <person name="Hass B."/>
            <person name="Wortman J."/>
        </authorList>
    </citation>
    <scope>NUCLEOTIDE SEQUENCE [LARGE SCALE GENOMIC DNA]</scope>
    <source>
        <strain evidence="3">ATCC 50983 / TXsc</strain>
    </source>
</reference>
<feature type="compositionally biased region" description="Basic and acidic residues" evidence="1">
    <location>
        <begin position="76"/>
        <end position="91"/>
    </location>
</feature>
<keyword evidence="3" id="KW-1185">Reference proteome</keyword>
<accession>C5KXH0</accession>
<gene>
    <name evidence="2" type="ORF">Pmar_PMAR000729</name>
</gene>
<dbReference type="RefSeq" id="XP_002778899.1">
    <property type="nucleotide sequence ID" value="XM_002778853.1"/>
</dbReference>
<evidence type="ECO:0000313" key="3">
    <source>
        <dbReference type="Proteomes" id="UP000007800"/>
    </source>
</evidence>
<name>C5KXH0_PERM5</name>
<dbReference type="InParanoid" id="C5KXH0"/>
<dbReference type="AlphaFoldDB" id="C5KXH0"/>
<feature type="compositionally biased region" description="Basic and acidic residues" evidence="1">
    <location>
        <begin position="125"/>
        <end position="134"/>
    </location>
</feature>